<dbReference type="PANTHER" id="PTHR24220:SF685">
    <property type="entry name" value="ABC TRANSPORTER RELATED"/>
    <property type="match status" value="1"/>
</dbReference>
<evidence type="ECO:0000256" key="1">
    <source>
        <dbReference type="ARBA" id="ARBA00022448"/>
    </source>
</evidence>
<dbReference type="GO" id="GO:0005524">
    <property type="term" value="F:ATP binding"/>
    <property type="evidence" value="ECO:0007669"/>
    <property type="project" value="UniProtKB-KW"/>
</dbReference>
<keyword evidence="1" id="KW-0813">Transport</keyword>
<evidence type="ECO:0000256" key="2">
    <source>
        <dbReference type="ARBA" id="ARBA00022741"/>
    </source>
</evidence>
<gene>
    <name evidence="5" type="ORF">JF68_00230</name>
</gene>
<dbReference type="PROSITE" id="PS00211">
    <property type="entry name" value="ABC_TRANSPORTER_1"/>
    <property type="match status" value="1"/>
</dbReference>
<dbReference type="Gene3D" id="3.40.50.300">
    <property type="entry name" value="P-loop containing nucleotide triphosphate hydrolases"/>
    <property type="match status" value="1"/>
</dbReference>
<accession>A0ABD4AEP1</accession>
<dbReference type="SUPFAM" id="SSF52540">
    <property type="entry name" value="P-loop containing nucleoside triphosphate hydrolases"/>
    <property type="match status" value="1"/>
</dbReference>
<dbReference type="Pfam" id="PF00005">
    <property type="entry name" value="ABC_tran"/>
    <property type="match status" value="1"/>
</dbReference>
<dbReference type="Proteomes" id="UP000033652">
    <property type="component" value="Unassembled WGS sequence"/>
</dbReference>
<evidence type="ECO:0000259" key="4">
    <source>
        <dbReference type="PROSITE" id="PS50893"/>
    </source>
</evidence>
<dbReference type="InterPro" id="IPR003439">
    <property type="entry name" value="ABC_transporter-like_ATP-bd"/>
</dbReference>
<dbReference type="PROSITE" id="PS50893">
    <property type="entry name" value="ABC_TRANSPORTER_2"/>
    <property type="match status" value="1"/>
</dbReference>
<dbReference type="SMART" id="SM00382">
    <property type="entry name" value="AAA"/>
    <property type="match status" value="1"/>
</dbReference>
<feature type="domain" description="ABC transporter" evidence="4">
    <location>
        <begin position="6"/>
        <end position="240"/>
    </location>
</feature>
<sequence>MTSPLLAASGIRKAYHTRRDRVEVLRGIDLSVDPGEFVAIVGRSGSGKSTLLYCLCGLLKPDSGSISLCGQDVTGQSNAQLSRLRRDHVGFVFQDLNLVSALNVADNVLLPAKMAGIHASRKQVYALLKQVGLDGMGHERTENLSGGQRQRVAIARALLRSPDILFADEPTGSLDPSTAQSVMQLLRHTVTPNSALVMVTHDLDIAATADRVVVLSNGICDDVLTHPTVEQLFELTQEEVG</sequence>
<dbReference type="FunFam" id="3.40.50.300:FF:000032">
    <property type="entry name" value="Export ABC transporter ATP-binding protein"/>
    <property type="match status" value="1"/>
</dbReference>
<dbReference type="InterPro" id="IPR015854">
    <property type="entry name" value="ABC_transpr_LolD-like"/>
</dbReference>
<dbReference type="InterPro" id="IPR017871">
    <property type="entry name" value="ABC_transporter-like_CS"/>
</dbReference>
<dbReference type="GO" id="GO:0022857">
    <property type="term" value="F:transmembrane transporter activity"/>
    <property type="evidence" value="ECO:0007669"/>
    <property type="project" value="UniProtKB-ARBA"/>
</dbReference>
<dbReference type="InterPro" id="IPR027417">
    <property type="entry name" value="P-loop_NTPase"/>
</dbReference>
<dbReference type="RefSeq" id="WP_045920896.1">
    <property type="nucleotide sequence ID" value="NZ_KQ033864.1"/>
</dbReference>
<dbReference type="EMBL" id="JXBX01000002">
    <property type="protein sequence ID" value="KJY54269.1"/>
    <property type="molecule type" value="Genomic_DNA"/>
</dbReference>
<reference evidence="5 6" key="1">
    <citation type="submission" date="2014-12" db="EMBL/GenBank/DDBJ databases">
        <title>Comparative genomics of the lactic acid bacteria isolated from the honey bee gut.</title>
        <authorList>
            <person name="Ellegaard K.M."/>
            <person name="Tamarit D."/>
            <person name="Javelind E."/>
            <person name="Olofsson T."/>
            <person name="Andersson S.G."/>
            <person name="Vasquez A."/>
        </authorList>
    </citation>
    <scope>NUCLEOTIDE SEQUENCE [LARGE SCALE GENOMIC DNA]</scope>
    <source>
        <strain evidence="5 6">Bma6</strain>
    </source>
</reference>
<dbReference type="InterPro" id="IPR017911">
    <property type="entry name" value="MacB-like_ATP-bd"/>
</dbReference>
<keyword evidence="2" id="KW-0547">Nucleotide-binding</keyword>
<evidence type="ECO:0000256" key="3">
    <source>
        <dbReference type="ARBA" id="ARBA00022840"/>
    </source>
</evidence>
<keyword evidence="3" id="KW-0067">ATP-binding</keyword>
<dbReference type="CDD" id="cd03255">
    <property type="entry name" value="ABC_MJ0796_LolCDE_FtsE"/>
    <property type="match status" value="1"/>
</dbReference>
<evidence type="ECO:0000313" key="5">
    <source>
        <dbReference type="EMBL" id="KJY54269.1"/>
    </source>
</evidence>
<protein>
    <submittedName>
        <fullName evidence="5">ABC superfamily ATP binding cassette transporter, ABC protein</fullName>
    </submittedName>
</protein>
<dbReference type="AlphaFoldDB" id="A0ABD4AEP1"/>
<comment type="caution">
    <text evidence="5">The sequence shown here is derived from an EMBL/GenBank/DDBJ whole genome shotgun (WGS) entry which is preliminary data.</text>
</comment>
<dbReference type="PANTHER" id="PTHR24220">
    <property type="entry name" value="IMPORT ATP-BINDING PROTEIN"/>
    <property type="match status" value="1"/>
</dbReference>
<evidence type="ECO:0000313" key="6">
    <source>
        <dbReference type="Proteomes" id="UP000033652"/>
    </source>
</evidence>
<dbReference type="InterPro" id="IPR003593">
    <property type="entry name" value="AAA+_ATPase"/>
</dbReference>
<organism evidence="5 6">
    <name type="scientific">Bifidobacterium coryneforme</name>
    <dbReference type="NCBI Taxonomy" id="1687"/>
    <lineage>
        <taxon>Bacteria</taxon>
        <taxon>Bacillati</taxon>
        <taxon>Actinomycetota</taxon>
        <taxon>Actinomycetes</taxon>
        <taxon>Bifidobacteriales</taxon>
        <taxon>Bifidobacteriaceae</taxon>
        <taxon>Bifidobacterium</taxon>
    </lineage>
</organism>
<name>A0ABD4AEP1_9BIFI</name>
<dbReference type="GO" id="GO:0098796">
    <property type="term" value="C:membrane protein complex"/>
    <property type="evidence" value="ECO:0007669"/>
    <property type="project" value="UniProtKB-ARBA"/>
</dbReference>
<proteinExistence type="predicted"/>